<sequence>MTAPVNPVQQQNTVPANPVPTLDQEMEDQDNNSSDSDDSEVERLRDQLANVTNEMNEIRQLLDEAVALQARQASTNQNNIQEMRNLANTVTHGKEAGEILKPNPPELFDGTPVKLATFLTQCRAFMLYYPTQFSRDSAKVMYAAGRLKGTAAQWFQPVMEDYTNKPESELQPRTFMLYNSYTAFEKALKQAFGTINEKGQAEREIKAIRQTRSASEHGAKFLQLASKLPWDQDALMSLFFDSLKEQVQAELFKQKRPPTLVEYIGKAVEIDDYQFSWRTRKSRYNGKQNNQPRYDANQGRRRDNNSNTSYGTTPGPMEIGAIKKDKSKITCWNCGKKGHYESDCRNPNKTNQQYRPVPEPKRQVRSTNTKDDSPQTGIRTTNIRMTRSEYDRSGTGDQVFLTSNKSIKTKEEAEEGTNWTPKKEWKEYQMKKAASKEAWTTITEPEGWEPVPEPPTKPDNAGRRIAMVKTRKDDTPDTPDETMPDQPTTNRRPRDAINRNDLLASSNLQRQLDSIRLGETSEDVQVRLQRRKTTLKTLKGIRKTDEELWTGTYPETYDENGNRYWHSLRERYIHTAREHVRTIDMPEICVRAYHRDLAENPRHPELPFNPKDDVRTYPTHPEHDQISWMSCQTHSCKIHLQEKQAQDCFPVSLPAQPNNKPYSRQETLGYKVWHWYDSIGVANAKFDRELFKQQRAEDIDRPILAWREQIEDPGRKAESRYQHSLHLQNDEHDYESCDNPNDCGFNHIEHAKNDERRL</sequence>
<name>A0ACC1S1H6_9HYPO</name>
<protein>
    <submittedName>
        <fullName evidence="1">Uncharacterized protein</fullName>
    </submittedName>
</protein>
<accession>A0ACC1S1H6</accession>
<dbReference type="Proteomes" id="UP001148629">
    <property type="component" value="Unassembled WGS sequence"/>
</dbReference>
<dbReference type="EMBL" id="JANRMS010001206">
    <property type="protein sequence ID" value="KAJ3530145.1"/>
    <property type="molecule type" value="Genomic_DNA"/>
</dbReference>
<evidence type="ECO:0000313" key="2">
    <source>
        <dbReference type="Proteomes" id="UP001148629"/>
    </source>
</evidence>
<gene>
    <name evidence="1" type="ORF">NM208_g9457</name>
</gene>
<proteinExistence type="predicted"/>
<reference evidence="1" key="1">
    <citation type="submission" date="2022-08" db="EMBL/GenBank/DDBJ databases">
        <title>Genome Sequence of Fusarium decemcellulare.</title>
        <authorList>
            <person name="Buettner E."/>
        </authorList>
    </citation>
    <scope>NUCLEOTIDE SEQUENCE</scope>
    <source>
        <strain evidence="1">Babe19</strain>
    </source>
</reference>
<comment type="caution">
    <text evidence="1">The sequence shown here is derived from an EMBL/GenBank/DDBJ whole genome shotgun (WGS) entry which is preliminary data.</text>
</comment>
<evidence type="ECO:0000313" key="1">
    <source>
        <dbReference type="EMBL" id="KAJ3530145.1"/>
    </source>
</evidence>
<keyword evidence="2" id="KW-1185">Reference proteome</keyword>
<organism evidence="1 2">
    <name type="scientific">Fusarium decemcellulare</name>
    <dbReference type="NCBI Taxonomy" id="57161"/>
    <lineage>
        <taxon>Eukaryota</taxon>
        <taxon>Fungi</taxon>
        <taxon>Dikarya</taxon>
        <taxon>Ascomycota</taxon>
        <taxon>Pezizomycotina</taxon>
        <taxon>Sordariomycetes</taxon>
        <taxon>Hypocreomycetidae</taxon>
        <taxon>Hypocreales</taxon>
        <taxon>Nectriaceae</taxon>
        <taxon>Fusarium</taxon>
        <taxon>Fusarium decemcellulare species complex</taxon>
    </lineage>
</organism>